<feature type="domain" description="1-deoxy-D-xylulose 5-phosphate reductoisomerase N-terminal" evidence="10">
    <location>
        <begin position="4"/>
        <end position="127"/>
    </location>
</feature>
<feature type="binding site" evidence="9">
    <location>
        <position position="211"/>
    </location>
    <ligand>
        <name>1-deoxy-D-xylulose 5-phosphate</name>
        <dbReference type="ChEBI" id="CHEBI:57792"/>
    </ligand>
</feature>
<keyword evidence="9" id="KW-0460">Magnesium</keyword>
<feature type="binding site" evidence="9">
    <location>
        <position position="146"/>
    </location>
    <ligand>
        <name>1-deoxy-D-xylulose 5-phosphate</name>
        <dbReference type="ChEBI" id="CHEBI:57792"/>
    </ligand>
</feature>
<dbReference type="InterPro" id="IPR036291">
    <property type="entry name" value="NAD(P)-bd_dom_sf"/>
</dbReference>
<keyword evidence="7 9" id="KW-0414">Isoprene biosynthesis</keyword>
<feature type="binding site" evidence="9">
    <location>
        <position position="121"/>
    </location>
    <ligand>
        <name>NADPH</name>
        <dbReference type="ChEBI" id="CHEBI:57783"/>
    </ligand>
</feature>
<dbReference type="InterPro" id="IPR003821">
    <property type="entry name" value="DXP_reductoisomerase"/>
</dbReference>
<evidence type="ECO:0000256" key="9">
    <source>
        <dbReference type="HAMAP-Rule" id="MF_00183"/>
    </source>
</evidence>
<dbReference type="PIRSF" id="PIRSF006205">
    <property type="entry name" value="Dxp_reductismrs"/>
    <property type="match status" value="1"/>
</dbReference>
<comment type="cofactor">
    <cofactor evidence="9">
        <name>Mg(2+)</name>
        <dbReference type="ChEBI" id="CHEBI:18420"/>
    </cofactor>
    <cofactor evidence="9">
        <name>Mn(2+)</name>
        <dbReference type="ChEBI" id="CHEBI:29035"/>
    </cofactor>
</comment>
<dbReference type="InterPro" id="IPR013512">
    <property type="entry name" value="DXP_reductoisomerase_N"/>
</dbReference>
<evidence type="ECO:0000256" key="2">
    <source>
        <dbReference type="ARBA" id="ARBA00006825"/>
    </source>
</evidence>
<comment type="caution">
    <text evidence="9">Lacks conserved residue(s) required for the propagation of feature annotation.</text>
</comment>
<dbReference type="PANTHER" id="PTHR30525">
    <property type="entry name" value="1-DEOXY-D-XYLULOSE 5-PHOSPHATE REDUCTOISOMERASE"/>
    <property type="match status" value="1"/>
</dbReference>
<protein>
    <recommendedName>
        <fullName evidence="9">1-deoxy-D-xylulose 5-phosphate reductoisomerase</fullName>
        <shortName evidence="9">DXP reductoisomerase</shortName>
        <ecNumber evidence="9">1.1.1.267</ecNumber>
    </recommendedName>
    <alternativeName>
        <fullName evidence="9">1-deoxyxylulose-5-phosphate reductoisomerase</fullName>
    </alternativeName>
    <alternativeName>
        <fullName evidence="9">2-C-methyl-D-erythritol 4-phosphate synthase</fullName>
    </alternativeName>
</protein>
<feature type="binding site" evidence="9">
    <location>
        <position position="120"/>
    </location>
    <ligand>
        <name>1-deoxy-D-xylulose 5-phosphate</name>
        <dbReference type="ChEBI" id="CHEBI:57792"/>
    </ligand>
</feature>
<feature type="binding site" evidence="9">
    <location>
        <position position="205"/>
    </location>
    <ligand>
        <name>1-deoxy-D-xylulose 5-phosphate</name>
        <dbReference type="ChEBI" id="CHEBI:57792"/>
    </ligand>
</feature>
<dbReference type="Proteomes" id="UP000008139">
    <property type="component" value="Chromosome"/>
</dbReference>
<dbReference type="GO" id="GO:0030145">
    <property type="term" value="F:manganese ion binding"/>
    <property type="evidence" value="ECO:0007669"/>
    <property type="project" value="TreeGrafter"/>
</dbReference>
<evidence type="ECO:0000256" key="7">
    <source>
        <dbReference type="ARBA" id="ARBA00023229"/>
    </source>
</evidence>
<dbReference type="NCBIfam" id="TIGR00243">
    <property type="entry name" value="Dxr"/>
    <property type="match status" value="1"/>
</dbReference>
<feature type="domain" description="1-deoxy-D-xylulose 5-phosphate reductoisomerase C-terminal" evidence="11">
    <location>
        <begin position="141"/>
        <end position="222"/>
    </location>
</feature>
<organism evidence="13 14">
    <name type="scientific">Hippea maritima (strain ATCC 700847 / DSM 10411 / MH2)</name>
    <dbReference type="NCBI Taxonomy" id="760142"/>
    <lineage>
        <taxon>Bacteria</taxon>
        <taxon>Pseudomonadati</taxon>
        <taxon>Campylobacterota</taxon>
        <taxon>Desulfurellia</taxon>
        <taxon>Desulfurellales</taxon>
        <taxon>Hippeaceae</taxon>
        <taxon>Hippea</taxon>
    </lineage>
</organism>
<evidence type="ECO:0000256" key="8">
    <source>
        <dbReference type="ARBA" id="ARBA00048543"/>
    </source>
</evidence>
<dbReference type="InterPro" id="IPR036169">
    <property type="entry name" value="DXPR_C_sf"/>
</dbReference>
<evidence type="ECO:0000259" key="12">
    <source>
        <dbReference type="Pfam" id="PF13288"/>
    </source>
</evidence>
<dbReference type="SUPFAM" id="SSF69055">
    <property type="entry name" value="1-deoxy-D-xylulose-5-phosphate reductoisomerase, C-terminal domain"/>
    <property type="match status" value="1"/>
</dbReference>
<reference evidence="13 14" key="1">
    <citation type="journal article" date="2011" name="Stand. Genomic Sci.">
        <title>Complete genome sequence of the thermophilic sulfur-reducer Hippea maritima type strain (MH(2)).</title>
        <authorList>
            <person name="Huntemann M."/>
            <person name="Lu M."/>
            <person name="Nolan M."/>
            <person name="Lapidus A."/>
            <person name="Lucas S."/>
            <person name="Hammon N."/>
            <person name="Deshpande S."/>
            <person name="Cheng J.F."/>
            <person name="Tapia R."/>
            <person name="Han C."/>
            <person name="Goodwin L."/>
            <person name="Pitluck S."/>
            <person name="Liolios K."/>
            <person name="Pagani I."/>
            <person name="Ivanova N."/>
            <person name="Ovchinikova G."/>
            <person name="Pati A."/>
            <person name="Chen A."/>
            <person name="Palaniappan K."/>
            <person name="Land M."/>
            <person name="Hauser L."/>
            <person name="Jeffries C.D."/>
            <person name="Detter J.C."/>
            <person name="Brambilla E.M."/>
            <person name="Rohde M."/>
            <person name="Spring S."/>
            <person name="Goker M."/>
            <person name="Woyke T."/>
            <person name="Bristow J."/>
            <person name="Eisen J.A."/>
            <person name="Markowitz V."/>
            <person name="Hugenholtz P."/>
            <person name="Kyrpides N.C."/>
            <person name="Klenk H.P."/>
            <person name="Mavromatis K."/>
        </authorList>
    </citation>
    <scope>NUCLEOTIDE SEQUENCE [LARGE SCALE GENOMIC DNA]</scope>
    <source>
        <strain evidence="14">ATCC 700847 / DSM 10411 / MH2</strain>
    </source>
</reference>
<comment type="pathway">
    <text evidence="1 9">Isoprenoid biosynthesis; isopentenyl diphosphate biosynthesis via DXP pathway; isopentenyl diphosphate from 1-deoxy-D-xylulose 5-phosphate: step 1/6.</text>
</comment>
<dbReference type="SUPFAM" id="SSF55347">
    <property type="entry name" value="Glyceraldehyde-3-phosphate dehydrogenase-like, C-terminal domain"/>
    <property type="match status" value="1"/>
</dbReference>
<dbReference type="HAMAP" id="MF_00183">
    <property type="entry name" value="DXP_reductoisom"/>
    <property type="match status" value="1"/>
</dbReference>
<keyword evidence="6 9" id="KW-0464">Manganese</keyword>
<dbReference type="GO" id="GO:0016853">
    <property type="term" value="F:isomerase activity"/>
    <property type="evidence" value="ECO:0007669"/>
    <property type="project" value="UniProtKB-KW"/>
</dbReference>
<evidence type="ECO:0000256" key="3">
    <source>
        <dbReference type="ARBA" id="ARBA00022723"/>
    </source>
</evidence>
<comment type="function">
    <text evidence="9">Catalyzes the NADPH-dependent rearrangement and reduction of 1-deoxy-D-xylulose-5-phosphate (DXP) to 2-C-methyl-D-erythritol 4-phosphate (MEP).</text>
</comment>
<evidence type="ECO:0000259" key="11">
    <source>
        <dbReference type="Pfam" id="PF08436"/>
    </source>
</evidence>
<feature type="binding site" evidence="9">
    <location>
        <position position="10"/>
    </location>
    <ligand>
        <name>NADPH</name>
        <dbReference type="ChEBI" id="CHEBI:57783"/>
    </ligand>
</feature>
<feature type="binding site" evidence="9">
    <location>
        <position position="210"/>
    </location>
    <ligand>
        <name>1-deoxy-D-xylulose 5-phosphate</name>
        <dbReference type="ChEBI" id="CHEBI:57792"/>
    </ligand>
</feature>
<keyword evidence="14" id="KW-1185">Reference proteome</keyword>
<dbReference type="FunFam" id="3.40.50.720:FF:000045">
    <property type="entry name" value="1-deoxy-D-xylulose 5-phosphate reductoisomerase"/>
    <property type="match status" value="1"/>
</dbReference>
<dbReference type="Gene3D" id="1.10.1740.10">
    <property type="match status" value="1"/>
</dbReference>
<feature type="binding site" evidence="9">
    <location>
        <position position="214"/>
    </location>
    <ligand>
        <name>1-deoxy-D-xylulose 5-phosphate</name>
        <dbReference type="ChEBI" id="CHEBI:57792"/>
    </ligand>
</feature>
<evidence type="ECO:0000313" key="14">
    <source>
        <dbReference type="Proteomes" id="UP000008139"/>
    </source>
</evidence>
<feature type="binding site" evidence="9">
    <location>
        <position position="145"/>
    </location>
    <ligand>
        <name>Mn(2+)</name>
        <dbReference type="ChEBI" id="CHEBI:29035"/>
    </ligand>
</feature>
<dbReference type="FunCoup" id="F2LTT6">
    <property type="interactions" value="307"/>
</dbReference>
<feature type="binding site" evidence="9">
    <location>
        <position position="37"/>
    </location>
    <ligand>
        <name>NADPH</name>
        <dbReference type="ChEBI" id="CHEBI:57783"/>
    </ligand>
</feature>
<sequence length="384" mass="43229">MQNVVVLGSTGSIGVNTLDIIRYDNNFNVIGLSCNKNVELLKKQIDEFRPSYVCVASGTDLTHLKSLYPDVCFFEGKEGLVELIDLDEVDVVVNALVGVSGLLPSYFALKNKKKLALANKESLVVAGRVLRGLSYKNGIEIVPIDSEHSAIYQCLEHRDKDDVSKIILTASGGPFWDRDNFEGVEPEDALAHPNWNMGKKITIDSATMMNKGFEIIEARWLFDIPADKIDVVIHRQSIVHSAVEFVDGSIIAQIADHDMRIPIAYALTKPKRLDLPFKINLWGVGSLTFEKPDFKRFRTLEFAFEALKKEDKNLGMVLNAADEVAVDEFLNGNIDFKDIFEILEVSLYKFEDKLPEDIFEIDRDSERLKQEVLGLIRRDFGGKK</sequence>
<feature type="binding site" evidence="9">
    <location>
        <position position="198"/>
    </location>
    <ligand>
        <name>NADPH</name>
        <dbReference type="ChEBI" id="CHEBI:57783"/>
    </ligand>
</feature>
<dbReference type="EMBL" id="CP002606">
    <property type="protein sequence ID" value="AEA34462.1"/>
    <property type="molecule type" value="Genomic_DNA"/>
</dbReference>
<dbReference type="Pfam" id="PF02670">
    <property type="entry name" value="DXP_reductoisom"/>
    <property type="match status" value="1"/>
</dbReference>
<evidence type="ECO:0000259" key="10">
    <source>
        <dbReference type="Pfam" id="PF02670"/>
    </source>
</evidence>
<evidence type="ECO:0000313" key="13">
    <source>
        <dbReference type="EMBL" id="AEA34462.1"/>
    </source>
</evidence>
<dbReference type="HOGENOM" id="CLU_035714_4_0_7"/>
<reference evidence="14" key="2">
    <citation type="submission" date="2011-03" db="EMBL/GenBank/DDBJ databases">
        <title>The complete genome of Hippea maritima DSM 10411.</title>
        <authorList>
            <consortium name="US DOE Joint Genome Institute (JGI-PGF)"/>
            <person name="Lucas S."/>
            <person name="Copeland A."/>
            <person name="Lapidus A."/>
            <person name="Bruce D."/>
            <person name="Goodwin L."/>
            <person name="Pitluck S."/>
            <person name="Peters L."/>
            <person name="Kyrpides N."/>
            <person name="Mavromatis K."/>
            <person name="Pagani I."/>
            <person name="Ivanova N."/>
            <person name="Mikhailova N."/>
            <person name="Lu M."/>
            <person name="Detter J.C."/>
            <person name="Tapia R."/>
            <person name="Han C."/>
            <person name="Land M."/>
            <person name="Hauser L."/>
            <person name="Markowitz V."/>
            <person name="Cheng J.-F."/>
            <person name="Hugenholtz P."/>
            <person name="Woyke T."/>
            <person name="Wu D."/>
            <person name="Spring S."/>
            <person name="Schroeder M."/>
            <person name="Brambilla E."/>
            <person name="Klenk H.-P."/>
            <person name="Eisen J.A."/>
        </authorList>
    </citation>
    <scope>NUCLEOTIDE SEQUENCE [LARGE SCALE GENOMIC DNA]</scope>
    <source>
        <strain evidence="14">ATCC 700847 / DSM 10411 / MH2</strain>
    </source>
</reference>
<dbReference type="GO" id="GO:0070402">
    <property type="term" value="F:NADPH binding"/>
    <property type="evidence" value="ECO:0007669"/>
    <property type="project" value="InterPro"/>
</dbReference>
<dbReference type="Pfam" id="PF08436">
    <property type="entry name" value="DXP_redisom_C"/>
    <property type="match status" value="1"/>
</dbReference>
<feature type="binding site" evidence="9">
    <location>
        <position position="119"/>
    </location>
    <ligand>
        <name>NADPH</name>
        <dbReference type="ChEBI" id="CHEBI:57783"/>
    </ligand>
</feature>
<keyword evidence="5 9" id="KW-0560">Oxidoreductase</keyword>
<keyword evidence="3 9" id="KW-0479">Metal-binding</keyword>
<dbReference type="Gene3D" id="3.40.50.720">
    <property type="entry name" value="NAD(P)-binding Rossmann-like Domain"/>
    <property type="match status" value="1"/>
</dbReference>
<gene>
    <name evidence="9" type="primary">dxr</name>
    <name evidence="13" type="ordered locus">Hipma_1506</name>
</gene>
<evidence type="ECO:0000256" key="1">
    <source>
        <dbReference type="ARBA" id="ARBA00005094"/>
    </source>
</evidence>
<feature type="binding site" evidence="9">
    <location>
        <position position="214"/>
    </location>
    <ligand>
        <name>Mn(2+)</name>
        <dbReference type="ChEBI" id="CHEBI:29035"/>
    </ligand>
</feature>
<keyword evidence="4 9" id="KW-0521">NADP</keyword>
<feature type="binding site" evidence="9">
    <location>
        <position position="12"/>
    </location>
    <ligand>
        <name>NADPH</name>
        <dbReference type="ChEBI" id="CHEBI:57783"/>
    </ligand>
</feature>
<feature type="domain" description="DXP reductoisomerase C-terminal" evidence="12">
    <location>
        <begin position="256"/>
        <end position="364"/>
    </location>
</feature>
<keyword evidence="13" id="KW-0413">Isomerase</keyword>
<dbReference type="STRING" id="760142.Hipma_1506"/>
<proteinExistence type="inferred from homology"/>
<feature type="binding site" evidence="9">
    <location>
        <position position="147"/>
    </location>
    <ligand>
        <name>1-deoxy-D-xylulose 5-phosphate</name>
        <dbReference type="ChEBI" id="CHEBI:57792"/>
    </ligand>
</feature>
<feature type="binding site" evidence="9">
    <location>
        <position position="192"/>
    </location>
    <ligand>
        <name>1-deoxy-D-xylulose 5-phosphate</name>
        <dbReference type="ChEBI" id="CHEBI:57792"/>
    </ligand>
</feature>
<feature type="binding site" evidence="9">
    <location>
        <position position="147"/>
    </location>
    <ligand>
        <name>Mn(2+)</name>
        <dbReference type="ChEBI" id="CHEBI:29035"/>
    </ligand>
</feature>
<dbReference type="AlphaFoldDB" id="F2LTT6"/>
<accession>F2LTT6</accession>
<comment type="catalytic activity">
    <reaction evidence="8">
        <text>2-C-methyl-D-erythritol 4-phosphate + NADP(+) = 1-deoxy-D-xylulose 5-phosphate + NADPH + H(+)</text>
        <dbReference type="Rhea" id="RHEA:13717"/>
        <dbReference type="ChEBI" id="CHEBI:15378"/>
        <dbReference type="ChEBI" id="CHEBI:57783"/>
        <dbReference type="ChEBI" id="CHEBI:57792"/>
        <dbReference type="ChEBI" id="CHEBI:58262"/>
        <dbReference type="ChEBI" id="CHEBI:58349"/>
        <dbReference type="EC" id="1.1.1.267"/>
    </reaction>
    <physiologicalReaction direction="right-to-left" evidence="8">
        <dbReference type="Rhea" id="RHEA:13719"/>
    </physiologicalReaction>
</comment>
<dbReference type="EC" id="1.1.1.267" evidence="9"/>
<dbReference type="InterPro" id="IPR013644">
    <property type="entry name" value="DXP_reductoisomerase_C"/>
</dbReference>
<dbReference type="InterPro" id="IPR026877">
    <property type="entry name" value="DXPR_C"/>
</dbReference>
<evidence type="ECO:0000256" key="5">
    <source>
        <dbReference type="ARBA" id="ARBA00023002"/>
    </source>
</evidence>
<dbReference type="PANTHER" id="PTHR30525:SF0">
    <property type="entry name" value="1-DEOXY-D-XYLULOSE 5-PHOSPHATE REDUCTOISOMERASE, CHLOROPLASTIC"/>
    <property type="match status" value="1"/>
</dbReference>
<dbReference type="UniPathway" id="UPA00056">
    <property type="reaction ID" value="UER00092"/>
</dbReference>
<dbReference type="OrthoDB" id="9806546at2"/>
<feature type="binding site" evidence="9">
    <location>
        <position position="171"/>
    </location>
    <ligand>
        <name>1-deoxy-D-xylulose 5-phosphate</name>
        <dbReference type="ChEBI" id="CHEBI:57792"/>
    </ligand>
</feature>
<dbReference type="RefSeq" id="WP_013682491.1">
    <property type="nucleotide sequence ID" value="NC_015318.1"/>
</dbReference>
<evidence type="ECO:0000256" key="6">
    <source>
        <dbReference type="ARBA" id="ARBA00023211"/>
    </source>
</evidence>
<dbReference type="KEGG" id="hmr:Hipma_1506"/>
<dbReference type="GO" id="GO:0051484">
    <property type="term" value="P:isopentenyl diphosphate biosynthetic process, methylerythritol 4-phosphate pathway involved in terpenoid biosynthetic process"/>
    <property type="evidence" value="ECO:0007669"/>
    <property type="project" value="TreeGrafter"/>
</dbReference>
<dbReference type="SUPFAM" id="SSF51735">
    <property type="entry name" value="NAD(P)-binding Rossmann-fold domains"/>
    <property type="match status" value="1"/>
</dbReference>
<dbReference type="eggNOG" id="COG0743">
    <property type="taxonomic scope" value="Bacteria"/>
</dbReference>
<dbReference type="Pfam" id="PF13288">
    <property type="entry name" value="DXPR_C"/>
    <property type="match status" value="1"/>
</dbReference>
<name>F2LTT6_HIPMA</name>
<feature type="binding site" evidence="9">
    <location>
        <position position="13"/>
    </location>
    <ligand>
        <name>NADPH</name>
        <dbReference type="ChEBI" id="CHEBI:57783"/>
    </ligand>
</feature>
<comment type="similarity">
    <text evidence="2 9">Belongs to the DXR family.</text>
</comment>
<evidence type="ECO:0000256" key="4">
    <source>
        <dbReference type="ARBA" id="ARBA00022857"/>
    </source>
</evidence>
<dbReference type="InParanoid" id="F2LTT6"/>
<feature type="binding site" evidence="9">
    <location>
        <position position="36"/>
    </location>
    <ligand>
        <name>NADPH</name>
        <dbReference type="ChEBI" id="CHEBI:57783"/>
    </ligand>
</feature>
<dbReference type="GO" id="GO:0030604">
    <property type="term" value="F:1-deoxy-D-xylulose-5-phosphate reductoisomerase activity"/>
    <property type="evidence" value="ECO:0007669"/>
    <property type="project" value="UniProtKB-UniRule"/>
</dbReference>
<feature type="binding site" evidence="9">
    <location>
        <position position="11"/>
    </location>
    <ligand>
        <name>NADPH</name>
        <dbReference type="ChEBI" id="CHEBI:57783"/>
    </ligand>
</feature>